<dbReference type="STRING" id="1423803.FD13_GL001548"/>
<dbReference type="EMBL" id="AYZH01000004">
    <property type="protein sequence ID" value="KRN02829.1"/>
    <property type="molecule type" value="Genomic_DNA"/>
</dbReference>
<evidence type="ECO:0000313" key="2">
    <source>
        <dbReference type="EMBL" id="KRN02829.1"/>
    </source>
</evidence>
<evidence type="ECO:0000256" key="1">
    <source>
        <dbReference type="SAM" id="Phobius"/>
    </source>
</evidence>
<reference evidence="2 3" key="1">
    <citation type="journal article" date="2015" name="Genome Announc.">
        <title>Expanding the biotechnology potential of lactobacilli through comparative genomics of 213 strains and associated genera.</title>
        <authorList>
            <person name="Sun Z."/>
            <person name="Harris H.M."/>
            <person name="McCann A."/>
            <person name="Guo C."/>
            <person name="Argimon S."/>
            <person name="Zhang W."/>
            <person name="Yang X."/>
            <person name="Jeffery I.B."/>
            <person name="Cooney J.C."/>
            <person name="Kagawa T.F."/>
            <person name="Liu W."/>
            <person name="Song Y."/>
            <person name="Salvetti E."/>
            <person name="Wrobel A."/>
            <person name="Rasinkangas P."/>
            <person name="Parkhill J."/>
            <person name="Rea M.C."/>
            <person name="O'Sullivan O."/>
            <person name="Ritari J."/>
            <person name="Douillard F.P."/>
            <person name="Paul Ross R."/>
            <person name="Yang R."/>
            <person name="Briner A.E."/>
            <person name="Felis G.E."/>
            <person name="de Vos W.M."/>
            <person name="Barrangou R."/>
            <person name="Klaenhammer T.R."/>
            <person name="Caufield P.W."/>
            <person name="Cui Y."/>
            <person name="Zhang H."/>
            <person name="O'Toole P.W."/>
        </authorList>
    </citation>
    <scope>NUCLEOTIDE SEQUENCE [LARGE SCALE GENOMIC DNA]</scope>
    <source>
        <strain evidence="2 3">DSM 21775</strain>
    </source>
</reference>
<dbReference type="PATRIC" id="fig|1423803.3.peg.1594"/>
<accession>A0A0R2DRW9</accession>
<gene>
    <name evidence="2" type="ORF">FD13_GL001548</name>
</gene>
<keyword evidence="1" id="KW-0472">Membrane</keyword>
<keyword evidence="1" id="KW-0812">Transmembrane</keyword>
<keyword evidence="1" id="KW-1133">Transmembrane helix</keyword>
<dbReference type="AlphaFoldDB" id="A0A0R2DRW9"/>
<dbReference type="Proteomes" id="UP000051589">
    <property type="component" value="Unassembled WGS sequence"/>
</dbReference>
<name>A0A0R2DRW9_9LACO</name>
<comment type="caution">
    <text evidence="2">The sequence shown here is derived from an EMBL/GenBank/DDBJ whole genome shotgun (WGS) entry which is preliminary data.</text>
</comment>
<feature type="transmembrane region" description="Helical" evidence="1">
    <location>
        <begin position="12"/>
        <end position="29"/>
    </location>
</feature>
<organism evidence="2 3">
    <name type="scientific">Levilactobacillus senmaizukei DSM 21775 = NBRC 103853</name>
    <dbReference type="NCBI Taxonomy" id="1423803"/>
    <lineage>
        <taxon>Bacteria</taxon>
        <taxon>Bacillati</taxon>
        <taxon>Bacillota</taxon>
        <taxon>Bacilli</taxon>
        <taxon>Lactobacillales</taxon>
        <taxon>Lactobacillaceae</taxon>
        <taxon>Levilactobacillus</taxon>
    </lineage>
</organism>
<evidence type="ECO:0000313" key="3">
    <source>
        <dbReference type="Proteomes" id="UP000051589"/>
    </source>
</evidence>
<keyword evidence="3" id="KW-1185">Reference proteome</keyword>
<sequence>MNGGIKMAPSLIIEIIIGILIAIVVYELIHRSIVQRATRMVRRSAQDDTDVAVKAAIRRLVNDDVLTEAESQISSIATVADVWGRGVMAFEYTLPVGMDAKHRLRALELAFNDALASFGTDHDLKGINDGPAFVVSDIWVYEGRLHVDVAYLTNESTVEYLKDLKKLNDPAVR</sequence>
<proteinExistence type="predicted"/>
<protein>
    <submittedName>
        <fullName evidence="2">Uncharacterized protein</fullName>
    </submittedName>
</protein>